<sequence length="238" mass="26588">MIKKTLYIPLMAAMFASCGTANQPKSENVMQELDTEPFADGIPAQIVVVGGEEYKYPIMAIWVEDLNGNYLGTLYASKSISTGVFRYGVYEKGKWMPGERNRPAALPRWKNVSTLKSSESQPVDAFSGATPFGSFTLKTRLPKGIDSIRVVMEVNKPWDFNNYWHNNRYPGDKEYATSGQPALIYEAVILKSSAEKQFYFKPIGHSHPSGSNGEIEPDISTFTSALKIVDRAWVEILK</sequence>
<evidence type="ECO:0000256" key="1">
    <source>
        <dbReference type="SAM" id="SignalP"/>
    </source>
</evidence>
<dbReference type="Proteomes" id="UP000500961">
    <property type="component" value="Chromosome"/>
</dbReference>
<feature type="signal peptide" evidence="1">
    <location>
        <begin position="1"/>
        <end position="21"/>
    </location>
</feature>
<keyword evidence="3" id="KW-1185">Reference proteome</keyword>
<gene>
    <name evidence="2" type="ORF">FHG85_09225</name>
</gene>
<proteinExistence type="predicted"/>
<protein>
    <recommendedName>
        <fullName evidence="4">DUF2271 domain-containing protein</fullName>
    </recommendedName>
</protein>
<dbReference type="AlphaFoldDB" id="A0A7D4BF40"/>
<reference evidence="2 3" key="1">
    <citation type="submission" date="2019-07" db="EMBL/GenBank/DDBJ databases">
        <title>Thalassofilum flectens gen. nov., sp. nov., a novel moderate thermophilic anaerobe from a shallow sea hot spring in Kunashir Island (Russia), representing a new family in the order Bacteroidales, and proposal of Thalassofilacea fam. nov.</title>
        <authorList>
            <person name="Kochetkova T.V."/>
            <person name="Podosokorskaya O.A."/>
            <person name="Novikov A."/>
            <person name="Elcheninov A.G."/>
            <person name="Toshchakov S.V."/>
            <person name="Kublanov I.V."/>
        </authorList>
    </citation>
    <scope>NUCLEOTIDE SEQUENCE [LARGE SCALE GENOMIC DNA]</scope>
    <source>
        <strain evidence="2 3">38-H</strain>
    </source>
</reference>
<dbReference type="RefSeq" id="WP_173075158.1">
    <property type="nucleotide sequence ID" value="NZ_CP041345.1"/>
</dbReference>
<accession>A0A7D4BF40</accession>
<organism evidence="2 3">
    <name type="scientific">Tenuifilum thalassicum</name>
    <dbReference type="NCBI Taxonomy" id="2590900"/>
    <lineage>
        <taxon>Bacteria</taxon>
        <taxon>Pseudomonadati</taxon>
        <taxon>Bacteroidota</taxon>
        <taxon>Bacteroidia</taxon>
        <taxon>Bacteroidales</taxon>
        <taxon>Tenuifilaceae</taxon>
        <taxon>Tenuifilum</taxon>
    </lineage>
</organism>
<dbReference type="KEGG" id="ttz:FHG85_09225"/>
<dbReference type="EMBL" id="CP041345">
    <property type="protein sequence ID" value="QKG80438.1"/>
    <property type="molecule type" value="Genomic_DNA"/>
</dbReference>
<name>A0A7D4BF40_9BACT</name>
<evidence type="ECO:0000313" key="3">
    <source>
        <dbReference type="Proteomes" id="UP000500961"/>
    </source>
</evidence>
<feature type="chain" id="PRO_5029472747" description="DUF2271 domain-containing protein" evidence="1">
    <location>
        <begin position="22"/>
        <end position="238"/>
    </location>
</feature>
<keyword evidence="1" id="KW-0732">Signal</keyword>
<evidence type="ECO:0000313" key="2">
    <source>
        <dbReference type="EMBL" id="QKG80438.1"/>
    </source>
</evidence>
<dbReference type="PROSITE" id="PS51257">
    <property type="entry name" value="PROKAR_LIPOPROTEIN"/>
    <property type="match status" value="1"/>
</dbReference>
<evidence type="ECO:0008006" key="4">
    <source>
        <dbReference type="Google" id="ProtNLM"/>
    </source>
</evidence>